<dbReference type="Proteomes" id="UP000627292">
    <property type="component" value="Unassembled WGS sequence"/>
</dbReference>
<feature type="transmembrane region" description="Helical" evidence="6">
    <location>
        <begin position="725"/>
        <end position="745"/>
    </location>
</feature>
<keyword evidence="4 6" id="KW-1133">Transmembrane helix</keyword>
<dbReference type="InterPro" id="IPR003838">
    <property type="entry name" value="ABC3_permease_C"/>
</dbReference>
<organism evidence="9 10">
    <name type="scientific">Filimonas zeae</name>
    <dbReference type="NCBI Taxonomy" id="1737353"/>
    <lineage>
        <taxon>Bacteria</taxon>
        <taxon>Pseudomonadati</taxon>
        <taxon>Bacteroidota</taxon>
        <taxon>Chitinophagia</taxon>
        <taxon>Chitinophagales</taxon>
        <taxon>Chitinophagaceae</taxon>
        <taxon>Filimonas</taxon>
    </lineage>
</organism>
<feature type="domain" description="ABC3 transporter permease C-terminal" evidence="7">
    <location>
        <begin position="675"/>
        <end position="789"/>
    </location>
</feature>
<evidence type="ECO:0000256" key="5">
    <source>
        <dbReference type="ARBA" id="ARBA00023136"/>
    </source>
</evidence>
<protein>
    <submittedName>
        <fullName evidence="9">ABC transporter permease</fullName>
    </submittedName>
</protein>
<evidence type="ECO:0000259" key="8">
    <source>
        <dbReference type="Pfam" id="PF12704"/>
    </source>
</evidence>
<dbReference type="RefSeq" id="WP_188950690.1">
    <property type="nucleotide sequence ID" value="NZ_BMIB01000001.1"/>
</dbReference>
<reference evidence="9" key="1">
    <citation type="journal article" date="2014" name="Int. J. Syst. Evol. Microbiol.">
        <title>Complete genome sequence of Corynebacterium casei LMG S-19264T (=DSM 44701T), isolated from a smear-ripened cheese.</title>
        <authorList>
            <consortium name="US DOE Joint Genome Institute (JGI-PGF)"/>
            <person name="Walter F."/>
            <person name="Albersmeier A."/>
            <person name="Kalinowski J."/>
            <person name="Ruckert C."/>
        </authorList>
    </citation>
    <scope>NUCLEOTIDE SEQUENCE</scope>
    <source>
        <strain evidence="9">CGMCC 1.15290</strain>
    </source>
</reference>
<dbReference type="InterPro" id="IPR050250">
    <property type="entry name" value="Macrolide_Exporter_MacB"/>
</dbReference>
<feature type="domain" description="ABC3 transporter permease C-terminal" evidence="7">
    <location>
        <begin position="281"/>
        <end position="393"/>
    </location>
</feature>
<evidence type="ECO:0000256" key="4">
    <source>
        <dbReference type="ARBA" id="ARBA00022989"/>
    </source>
</evidence>
<feature type="transmembrane region" description="Helical" evidence="6">
    <location>
        <begin position="21"/>
        <end position="41"/>
    </location>
</feature>
<feature type="transmembrane region" description="Helical" evidence="6">
    <location>
        <begin position="275"/>
        <end position="297"/>
    </location>
</feature>
<gene>
    <name evidence="9" type="ORF">GCM10011379_08090</name>
</gene>
<feature type="transmembrane region" description="Helical" evidence="6">
    <location>
        <begin position="676"/>
        <end position="698"/>
    </location>
</feature>
<name>A0A917MRU6_9BACT</name>
<feature type="domain" description="MacB-like periplasmic core" evidence="8">
    <location>
        <begin position="20"/>
        <end position="238"/>
    </location>
</feature>
<comment type="caution">
    <text evidence="9">The sequence shown here is derived from an EMBL/GenBank/DDBJ whole genome shotgun (WGS) entry which is preliminary data.</text>
</comment>
<accession>A0A917MRU6</accession>
<evidence type="ECO:0000313" key="9">
    <source>
        <dbReference type="EMBL" id="GGH60344.1"/>
    </source>
</evidence>
<evidence type="ECO:0000259" key="7">
    <source>
        <dbReference type="Pfam" id="PF02687"/>
    </source>
</evidence>
<comment type="subcellular location">
    <subcellularLocation>
        <location evidence="1">Cell membrane</location>
        <topology evidence="1">Multi-pass membrane protein</topology>
    </subcellularLocation>
</comment>
<keyword evidence="5 6" id="KW-0472">Membrane</keyword>
<dbReference type="EMBL" id="BMIB01000001">
    <property type="protein sequence ID" value="GGH60344.1"/>
    <property type="molecule type" value="Genomic_DNA"/>
</dbReference>
<dbReference type="PANTHER" id="PTHR30572:SF18">
    <property type="entry name" value="ABC-TYPE MACROLIDE FAMILY EXPORT SYSTEM PERMEASE COMPONENT 2"/>
    <property type="match status" value="1"/>
</dbReference>
<dbReference type="GO" id="GO:0005886">
    <property type="term" value="C:plasma membrane"/>
    <property type="evidence" value="ECO:0007669"/>
    <property type="project" value="UniProtKB-SubCell"/>
</dbReference>
<evidence type="ECO:0000256" key="1">
    <source>
        <dbReference type="ARBA" id="ARBA00004651"/>
    </source>
</evidence>
<feature type="transmembrane region" description="Helical" evidence="6">
    <location>
        <begin position="372"/>
        <end position="396"/>
    </location>
</feature>
<sequence length="796" mass="88236">MNAVFLKTAWRSLWKNKFYTGINLLGLAAATLAFLLLVNYVQFERSYEHFHEKADNIYRLTLDMYRGNEKYNTDCETYPPLGPMLKSNYPEVVDYVRLQDMGTYEMKGPDKSLRASATYAADPSVFTVFNFPLLKGDARTALNTPGQVVISARTAKAMFGSTDIIGKTLALNGQPAVISGVMADIPANTHLRFDLLLPIAELTKMGWDLNTWGGNNNYTYVLTKPHLNLAEFNEKLKALSKARLQNEYVVAQAVKDIHLYSHKNFEPDINGDATVINYILIVAFLIILIGAANYINLTTAHAAGKKQEAGLRKILGASRFNLTRMFFAESLLINLLAMVLALVFTAIMRPFYASLVGYPSAALLFRTPTFWITTLLLFIVNCILSGVYPALVLSAVKTAAATARQFTGSLKGAALRKVLVVGQFTVALIVLSAAVIVYQQMYYVKHRQLGMNIEKILVMRGPELAGTDSVLAGKGKVFKNQLLQVKGVEQVAMTVSLPGLQLSSLCTQTDVHRQGSTENTGFNYYLYGVDENFVPLMNMQLVAGENYRAGSQHNQLLLNEEACRVLGFANAADAIGQKLDINSGCVKNGTITGVIKNYHQQSLKQAQIPVIHWYHNAPCNYISIKVNAENLHQTMAAVENTWNSAFPDHVLEYFFLDDMFNQQYKSDLQFGKIINFFSFFTLFITCLGLLGLTAFSIAKRSKEISIRKVLGASAQSIIALLSKDFLLLILIAIVIAVPVCWYAMHHWLQSFSYRISINGWIFVLTGIAALLLALLTIGLQAARAAMANPSQNLKSE</sequence>
<keyword evidence="3 6" id="KW-0812">Transmembrane</keyword>
<keyword evidence="2" id="KW-1003">Cell membrane</keyword>
<evidence type="ECO:0000313" key="10">
    <source>
        <dbReference type="Proteomes" id="UP000627292"/>
    </source>
</evidence>
<feature type="transmembrane region" description="Helical" evidence="6">
    <location>
        <begin position="331"/>
        <end position="352"/>
    </location>
</feature>
<dbReference type="InterPro" id="IPR025857">
    <property type="entry name" value="MacB_PCD"/>
</dbReference>
<dbReference type="GO" id="GO:0022857">
    <property type="term" value="F:transmembrane transporter activity"/>
    <property type="evidence" value="ECO:0007669"/>
    <property type="project" value="TreeGrafter"/>
</dbReference>
<dbReference type="Pfam" id="PF02687">
    <property type="entry name" value="FtsX"/>
    <property type="match status" value="2"/>
</dbReference>
<dbReference type="Pfam" id="PF12704">
    <property type="entry name" value="MacB_PCD"/>
    <property type="match status" value="1"/>
</dbReference>
<dbReference type="PANTHER" id="PTHR30572">
    <property type="entry name" value="MEMBRANE COMPONENT OF TRANSPORTER-RELATED"/>
    <property type="match status" value="1"/>
</dbReference>
<evidence type="ECO:0000256" key="6">
    <source>
        <dbReference type="SAM" id="Phobius"/>
    </source>
</evidence>
<feature type="transmembrane region" description="Helical" evidence="6">
    <location>
        <begin position="417"/>
        <end position="438"/>
    </location>
</feature>
<evidence type="ECO:0000256" key="3">
    <source>
        <dbReference type="ARBA" id="ARBA00022692"/>
    </source>
</evidence>
<evidence type="ECO:0000256" key="2">
    <source>
        <dbReference type="ARBA" id="ARBA00022475"/>
    </source>
</evidence>
<proteinExistence type="predicted"/>
<keyword evidence="10" id="KW-1185">Reference proteome</keyword>
<dbReference type="AlphaFoldDB" id="A0A917MRU6"/>
<reference evidence="9" key="2">
    <citation type="submission" date="2020-09" db="EMBL/GenBank/DDBJ databases">
        <authorList>
            <person name="Sun Q."/>
            <person name="Zhou Y."/>
        </authorList>
    </citation>
    <scope>NUCLEOTIDE SEQUENCE</scope>
    <source>
        <strain evidence="9">CGMCC 1.15290</strain>
    </source>
</reference>
<feature type="transmembrane region" description="Helical" evidence="6">
    <location>
        <begin position="757"/>
        <end position="779"/>
    </location>
</feature>